<protein>
    <submittedName>
        <fullName evidence="1">Uncharacterized protein</fullName>
    </submittedName>
</protein>
<accession>A0A6J4IES2</accession>
<reference evidence="1" key="1">
    <citation type="submission" date="2020-02" db="EMBL/GenBank/DDBJ databases">
        <authorList>
            <person name="Meier V. D."/>
        </authorList>
    </citation>
    <scope>NUCLEOTIDE SEQUENCE</scope>
    <source>
        <strain evidence="1">AVDCRST_MAG92</strain>
    </source>
</reference>
<sequence length="37" mass="4192">MAKVEFTPLTLSLLKLRLLRQRSKNPSEGGGVFLDLY</sequence>
<evidence type="ECO:0000313" key="1">
    <source>
        <dbReference type="EMBL" id="CAA9248921.1"/>
    </source>
</evidence>
<dbReference type="EMBL" id="CADCTM010000283">
    <property type="protein sequence ID" value="CAA9248921.1"/>
    <property type="molecule type" value="Genomic_DNA"/>
</dbReference>
<proteinExistence type="predicted"/>
<organism evidence="1">
    <name type="scientific">uncultured Coleofasciculus sp</name>
    <dbReference type="NCBI Taxonomy" id="1267456"/>
    <lineage>
        <taxon>Bacteria</taxon>
        <taxon>Bacillati</taxon>
        <taxon>Cyanobacteriota</taxon>
        <taxon>Cyanophyceae</taxon>
        <taxon>Coleofasciculales</taxon>
        <taxon>Coleofasciculaceae</taxon>
        <taxon>Coleofasciculus</taxon>
        <taxon>environmental samples</taxon>
    </lineage>
</organism>
<name>A0A6J4IES2_9CYAN</name>
<dbReference type="AlphaFoldDB" id="A0A6J4IES2"/>
<gene>
    <name evidence="1" type="ORF">AVDCRST_MAG92-1892</name>
</gene>